<dbReference type="EMBL" id="BSPQ01000013">
    <property type="protein sequence ID" value="GLS91290.1"/>
    <property type="molecule type" value="Genomic_DNA"/>
</dbReference>
<keyword evidence="5" id="KW-1185">Reference proteome</keyword>
<keyword evidence="2" id="KW-1133">Transmembrane helix</keyword>
<keyword evidence="2" id="KW-0472">Membrane</keyword>
<evidence type="ECO:0000313" key="4">
    <source>
        <dbReference type="EMBL" id="GLS91290.1"/>
    </source>
</evidence>
<keyword evidence="4" id="KW-0808">Transferase</keyword>
<protein>
    <submittedName>
        <fullName evidence="4">Sugar transferase</fullName>
    </submittedName>
</protein>
<feature type="domain" description="Bacterial sugar transferase" evidence="3">
    <location>
        <begin position="32"/>
        <end position="226"/>
    </location>
</feature>
<dbReference type="InterPro" id="IPR003362">
    <property type="entry name" value="Bact_transf"/>
</dbReference>
<reference evidence="5" key="1">
    <citation type="journal article" date="2019" name="Int. J. Syst. Evol. Microbiol.">
        <title>The Global Catalogue of Microorganisms (GCM) 10K type strain sequencing project: providing services to taxonomists for standard genome sequencing and annotation.</title>
        <authorList>
            <consortium name="The Broad Institute Genomics Platform"/>
            <consortium name="The Broad Institute Genome Sequencing Center for Infectious Disease"/>
            <person name="Wu L."/>
            <person name="Ma J."/>
        </authorList>
    </citation>
    <scope>NUCLEOTIDE SEQUENCE [LARGE SCALE GENOMIC DNA]</scope>
    <source>
        <strain evidence="5">NBRC 103166</strain>
    </source>
</reference>
<dbReference type="Proteomes" id="UP001157353">
    <property type="component" value="Unassembled WGS sequence"/>
</dbReference>
<evidence type="ECO:0000256" key="1">
    <source>
        <dbReference type="ARBA" id="ARBA00006464"/>
    </source>
</evidence>
<evidence type="ECO:0000259" key="3">
    <source>
        <dbReference type="Pfam" id="PF02397"/>
    </source>
</evidence>
<organism evidence="4 5">
    <name type="scientific">Psychromonas marina</name>
    <dbReference type="NCBI Taxonomy" id="88364"/>
    <lineage>
        <taxon>Bacteria</taxon>
        <taxon>Pseudomonadati</taxon>
        <taxon>Pseudomonadota</taxon>
        <taxon>Gammaproteobacteria</taxon>
        <taxon>Alteromonadales</taxon>
        <taxon>Psychromonadaceae</taxon>
        <taxon>Psychromonas</taxon>
    </lineage>
</organism>
<dbReference type="PANTHER" id="PTHR30576:SF0">
    <property type="entry name" value="UNDECAPRENYL-PHOSPHATE N-ACETYLGALACTOSAMINYL 1-PHOSPHATE TRANSFERASE-RELATED"/>
    <property type="match status" value="1"/>
</dbReference>
<dbReference type="RefSeq" id="WP_284204414.1">
    <property type="nucleotide sequence ID" value="NZ_BSPQ01000013.1"/>
</dbReference>
<feature type="transmembrane region" description="Helical" evidence="2">
    <location>
        <begin position="37"/>
        <end position="58"/>
    </location>
</feature>
<comment type="caution">
    <text evidence="4">The sequence shown here is derived from an EMBL/GenBank/DDBJ whole genome shotgun (WGS) entry which is preliminary data.</text>
</comment>
<evidence type="ECO:0000256" key="2">
    <source>
        <dbReference type="SAM" id="Phobius"/>
    </source>
</evidence>
<sequence>MKLITDTFNTNQQASNMNNQQGYIDPIVQRGKRIFDVLFSLFALLFLLPLLPLIAIAIKLDSKGPVFYLQSRLGKAHQGSHPVFNVIKFRTMGTDAEKEGVAMLATRSDPRITRVGKLLRKTRFDETPQFINVLLGQMSVIGPRPERPELTNEIDKKLPFFSERTYQVLPGLTGLAQINQSYLGSVDDIDQKLAFDHAYSLAISEPLTWLKTDCSILVKTVLTVLKCNG</sequence>
<proteinExistence type="inferred from homology"/>
<comment type="similarity">
    <text evidence="1">Belongs to the bacterial sugar transferase family.</text>
</comment>
<keyword evidence="2" id="KW-0812">Transmembrane</keyword>
<dbReference type="GO" id="GO:0016740">
    <property type="term" value="F:transferase activity"/>
    <property type="evidence" value="ECO:0007669"/>
    <property type="project" value="UniProtKB-KW"/>
</dbReference>
<dbReference type="PANTHER" id="PTHR30576">
    <property type="entry name" value="COLANIC BIOSYNTHESIS UDP-GLUCOSE LIPID CARRIER TRANSFERASE"/>
    <property type="match status" value="1"/>
</dbReference>
<evidence type="ECO:0000313" key="5">
    <source>
        <dbReference type="Proteomes" id="UP001157353"/>
    </source>
</evidence>
<gene>
    <name evidence="4" type="primary">sypR</name>
    <name evidence="4" type="ORF">GCM10007916_23590</name>
</gene>
<dbReference type="Pfam" id="PF02397">
    <property type="entry name" value="Bac_transf"/>
    <property type="match status" value="1"/>
</dbReference>
<name>A0ABQ6E271_9GAMM</name>
<accession>A0ABQ6E271</accession>